<dbReference type="EMBL" id="OU896714">
    <property type="protein sequence ID" value="CAG9824940.1"/>
    <property type="molecule type" value="Genomic_DNA"/>
</dbReference>
<dbReference type="InterPro" id="IPR050782">
    <property type="entry name" value="PP1_regulatory_subunit_3"/>
</dbReference>
<dbReference type="GO" id="GO:2001069">
    <property type="term" value="F:glycogen binding"/>
    <property type="evidence" value="ECO:0007669"/>
    <property type="project" value="TreeGrafter"/>
</dbReference>
<feature type="region of interest" description="Disordered" evidence="1">
    <location>
        <begin position="36"/>
        <end position="56"/>
    </location>
</feature>
<reference evidence="3" key="2">
    <citation type="submission" date="2022-10" db="EMBL/GenBank/DDBJ databases">
        <authorList>
            <consortium name="ENA_rothamsted_submissions"/>
            <consortium name="culmorum"/>
            <person name="King R."/>
        </authorList>
    </citation>
    <scope>NUCLEOTIDE SEQUENCE</scope>
</reference>
<feature type="compositionally biased region" description="Basic and acidic residues" evidence="1">
    <location>
        <begin position="39"/>
        <end position="49"/>
    </location>
</feature>
<protein>
    <recommendedName>
        <fullName evidence="2">CBM21 domain-containing protein</fullName>
    </recommendedName>
</protein>
<dbReference type="Pfam" id="PF03370">
    <property type="entry name" value="CBM_21"/>
    <property type="match status" value="1"/>
</dbReference>
<evidence type="ECO:0000256" key="1">
    <source>
        <dbReference type="SAM" id="MobiDB-lite"/>
    </source>
</evidence>
<evidence type="ECO:0000259" key="2">
    <source>
        <dbReference type="PROSITE" id="PS51159"/>
    </source>
</evidence>
<proteinExistence type="predicted"/>
<feature type="region of interest" description="Disordered" evidence="1">
    <location>
        <begin position="112"/>
        <end position="163"/>
    </location>
</feature>
<dbReference type="PROSITE" id="PS51257">
    <property type="entry name" value="PROKAR_LIPOPROTEIN"/>
    <property type="match status" value="1"/>
</dbReference>
<dbReference type="OrthoDB" id="8942186at2759"/>
<dbReference type="PROSITE" id="PS51159">
    <property type="entry name" value="CBM21"/>
    <property type="match status" value="1"/>
</dbReference>
<feature type="non-terminal residue" evidence="3">
    <location>
        <position position="1"/>
    </location>
</feature>
<organism evidence="3 4">
    <name type="scientific">Phaedon cochleariae</name>
    <name type="common">Mustard beetle</name>
    <dbReference type="NCBI Taxonomy" id="80249"/>
    <lineage>
        <taxon>Eukaryota</taxon>
        <taxon>Metazoa</taxon>
        <taxon>Ecdysozoa</taxon>
        <taxon>Arthropoda</taxon>
        <taxon>Hexapoda</taxon>
        <taxon>Insecta</taxon>
        <taxon>Pterygota</taxon>
        <taxon>Neoptera</taxon>
        <taxon>Endopterygota</taxon>
        <taxon>Coleoptera</taxon>
        <taxon>Polyphaga</taxon>
        <taxon>Cucujiformia</taxon>
        <taxon>Chrysomeloidea</taxon>
        <taxon>Chrysomelidae</taxon>
        <taxon>Chrysomelinae</taxon>
        <taxon>Chrysomelini</taxon>
        <taxon>Phaedon</taxon>
    </lineage>
</organism>
<dbReference type="InterPro" id="IPR005036">
    <property type="entry name" value="CBM21_dom"/>
</dbReference>
<feature type="region of interest" description="Disordered" evidence="1">
    <location>
        <begin position="182"/>
        <end position="228"/>
    </location>
</feature>
<dbReference type="Gene3D" id="2.60.40.2440">
    <property type="entry name" value="Carbohydrate binding type-21 domain"/>
    <property type="match status" value="1"/>
</dbReference>
<feature type="region of interest" description="Disordered" evidence="1">
    <location>
        <begin position="270"/>
        <end position="291"/>
    </location>
</feature>
<evidence type="ECO:0000313" key="4">
    <source>
        <dbReference type="Proteomes" id="UP001153737"/>
    </source>
</evidence>
<name>A0A9N9X7Z6_PHACE</name>
<dbReference type="PANTHER" id="PTHR12307:SF36">
    <property type="entry name" value="GLYCOGEN-BINDING SUBUNIT 76A"/>
    <property type="match status" value="1"/>
</dbReference>
<dbReference type="GO" id="GO:0005979">
    <property type="term" value="P:regulation of glycogen biosynthetic process"/>
    <property type="evidence" value="ECO:0007669"/>
    <property type="project" value="TreeGrafter"/>
</dbReference>
<accession>A0A9N9X7Z6</accession>
<feature type="compositionally biased region" description="Polar residues" evidence="1">
    <location>
        <begin position="270"/>
        <end position="280"/>
    </location>
</feature>
<dbReference type="Proteomes" id="UP001153737">
    <property type="component" value="Chromosome 8"/>
</dbReference>
<evidence type="ECO:0000313" key="3">
    <source>
        <dbReference type="EMBL" id="CAG9824940.1"/>
    </source>
</evidence>
<feature type="domain" description="CBM21" evidence="2">
    <location>
        <begin position="386"/>
        <end position="493"/>
    </location>
</feature>
<dbReference type="GO" id="GO:0000164">
    <property type="term" value="C:protein phosphatase type 1 complex"/>
    <property type="evidence" value="ECO:0007669"/>
    <property type="project" value="TreeGrafter"/>
</dbReference>
<feature type="compositionally biased region" description="Polar residues" evidence="1">
    <location>
        <begin position="153"/>
        <end position="163"/>
    </location>
</feature>
<dbReference type="AlphaFoldDB" id="A0A9N9X7Z6"/>
<gene>
    <name evidence="3" type="ORF">PHAECO_LOCUS11669</name>
</gene>
<dbReference type="InterPro" id="IPR038175">
    <property type="entry name" value="CBM21_dom_sf"/>
</dbReference>
<feature type="compositionally biased region" description="Low complexity" evidence="1">
    <location>
        <begin position="182"/>
        <end position="206"/>
    </location>
</feature>
<keyword evidence="4" id="KW-1185">Reference proteome</keyword>
<dbReference type="GO" id="GO:0008157">
    <property type="term" value="F:protein phosphatase 1 binding"/>
    <property type="evidence" value="ECO:0007669"/>
    <property type="project" value="TreeGrafter"/>
</dbReference>
<reference evidence="3" key="1">
    <citation type="submission" date="2022-01" db="EMBL/GenBank/DDBJ databases">
        <authorList>
            <person name="King R."/>
        </authorList>
    </citation>
    <scope>NUCLEOTIDE SEQUENCE</scope>
</reference>
<sequence length="551" mass="60112">MTAEGQKCSLGSLISMSCRGRAQAFARRLHTKLTSLGTNEHDDQDRNGSPDESSWLAAAREDSDCLPVAVAQPRLLHLDCDLELPESPASPDDEPEMEEMCAPINRDTLRHSHSDGCQCGKDPQKNSLSNDSDSDGSFYDTENDVDQRPILNGNANSEGSSLSNLHSDSFATTSDSFATTSGSFASTSDCTPQQSSSSTEDASTLSLREEGCPSLTVNGSLTDVSRLEEDDVSVEVDGGIADERDGELDKQEKDNGVFVVDSSAVETTTDYWNGDPSNYLNDPEYDEDDGESRIPRVRRCSSLKTGKTPPGTPAIKKIVRFADVLGLDLADVRTFLDEVPKVPVSAFEDLSGADLSESSDVKCPKADKLLIPLFQQPGGQPDFLDSVRENQVRLENALVDDPISLSVSGTVRVRNLDFHKSVHIRYSLDAWKTFADVQALYVDNSCDGFSDKFAFLLYAHTLSVGQRLEFACRFQCKGCQYWDSNRGANYCFQCLPTSNRSTVDPPSIAADDWGASFCYHGIESTRLELQDRIMASLATKGTAAPAQKERS</sequence>
<feature type="compositionally biased region" description="Low complexity" evidence="1">
    <location>
        <begin position="126"/>
        <end position="137"/>
    </location>
</feature>
<dbReference type="PANTHER" id="PTHR12307">
    <property type="entry name" value="PROTEIN PHOSPHATASE 1 REGULATORY SUBUNIT"/>
    <property type="match status" value="1"/>
</dbReference>